<accession>A0A2T9YQ83</accession>
<keyword evidence="2" id="KW-1185">Reference proteome</keyword>
<sequence>MQNNWRHARPNTIQRYKLGSNLSIKSLAIKGNILVVGYSNQTVNIFDIDSQTLKLKFSRTYHIPIYQDICPIAKVTALVFFCRECKVIDIEGECGVFTVSSNSGPISSISISRNILAIGKCNGFLELYNWKNKSKLFSANIKSKEIRATSIFPLSETLISVIVDHELLILQILGSTFKVLYSDQIGYTEFLSISKPSMSIWKQNTPYDFDVSQPYPNLKYCLVINFSNHLFRYFFSFEKGTLKYLSQRYTNLGPFGCLFASPSRAIFPQNTTKKAINIYNFSNPEFPEESITELFPKFNNDETDVGQISVAGSNINFLVIGYTTGLLEFFWFDPN</sequence>
<dbReference type="EMBL" id="MBFT01000245">
    <property type="protein sequence ID" value="PVU94499.1"/>
    <property type="molecule type" value="Genomic_DNA"/>
</dbReference>
<dbReference type="OrthoDB" id="5595384at2759"/>
<dbReference type="SUPFAM" id="SSF50978">
    <property type="entry name" value="WD40 repeat-like"/>
    <property type="match status" value="2"/>
</dbReference>
<name>A0A2T9YQ83_9FUNG</name>
<reference evidence="1 2" key="1">
    <citation type="journal article" date="2018" name="MBio">
        <title>Comparative Genomics Reveals the Core Gene Toolbox for the Fungus-Insect Symbiosis.</title>
        <authorList>
            <person name="Wang Y."/>
            <person name="Stata M."/>
            <person name="Wang W."/>
            <person name="Stajich J.E."/>
            <person name="White M.M."/>
            <person name="Moncalvo J.M."/>
        </authorList>
    </citation>
    <scope>NUCLEOTIDE SEQUENCE [LARGE SCALE GENOMIC DNA]</scope>
    <source>
        <strain evidence="1 2">AUS-77-4</strain>
    </source>
</reference>
<dbReference type="InterPro" id="IPR015943">
    <property type="entry name" value="WD40/YVTN_repeat-like_dom_sf"/>
</dbReference>
<gene>
    <name evidence="1" type="ORF">BB559_002985</name>
</gene>
<dbReference type="AlphaFoldDB" id="A0A2T9YQ83"/>
<evidence type="ECO:0000313" key="2">
    <source>
        <dbReference type="Proteomes" id="UP000245699"/>
    </source>
</evidence>
<evidence type="ECO:0000313" key="1">
    <source>
        <dbReference type="EMBL" id="PVU94499.1"/>
    </source>
</evidence>
<comment type="caution">
    <text evidence="1">The sequence shown here is derived from an EMBL/GenBank/DDBJ whole genome shotgun (WGS) entry which is preliminary data.</text>
</comment>
<organism evidence="1 2">
    <name type="scientific">Furculomyces boomerangus</name>
    <dbReference type="NCBI Taxonomy" id="61424"/>
    <lineage>
        <taxon>Eukaryota</taxon>
        <taxon>Fungi</taxon>
        <taxon>Fungi incertae sedis</taxon>
        <taxon>Zoopagomycota</taxon>
        <taxon>Kickxellomycotina</taxon>
        <taxon>Harpellomycetes</taxon>
        <taxon>Harpellales</taxon>
        <taxon>Harpellaceae</taxon>
        <taxon>Furculomyces</taxon>
    </lineage>
</organism>
<dbReference type="Gene3D" id="2.130.10.10">
    <property type="entry name" value="YVTN repeat-like/Quinoprotein amine dehydrogenase"/>
    <property type="match status" value="1"/>
</dbReference>
<dbReference type="InterPro" id="IPR036322">
    <property type="entry name" value="WD40_repeat_dom_sf"/>
</dbReference>
<proteinExistence type="predicted"/>
<protein>
    <submittedName>
        <fullName evidence="1">Uncharacterized protein</fullName>
    </submittedName>
</protein>
<dbReference type="Proteomes" id="UP000245699">
    <property type="component" value="Unassembled WGS sequence"/>
</dbReference>